<organism evidence="1 2">
    <name type="scientific">Streptomyces laculatispora</name>
    <dbReference type="NCBI Taxonomy" id="887464"/>
    <lineage>
        <taxon>Bacteria</taxon>
        <taxon>Bacillati</taxon>
        <taxon>Actinomycetota</taxon>
        <taxon>Actinomycetes</taxon>
        <taxon>Kitasatosporales</taxon>
        <taxon>Streptomycetaceae</taxon>
        <taxon>Streptomyces</taxon>
    </lineage>
</organism>
<protein>
    <submittedName>
        <fullName evidence="1">Uncharacterized protein</fullName>
    </submittedName>
</protein>
<dbReference type="SUPFAM" id="SSF103473">
    <property type="entry name" value="MFS general substrate transporter"/>
    <property type="match status" value="1"/>
</dbReference>
<evidence type="ECO:0000313" key="2">
    <source>
        <dbReference type="Proteomes" id="UP001229952"/>
    </source>
</evidence>
<keyword evidence="2" id="KW-1185">Reference proteome</keyword>
<gene>
    <name evidence="1" type="ORF">P8A22_18665</name>
</gene>
<dbReference type="EMBL" id="CP120992">
    <property type="protein sequence ID" value="WLQ41822.1"/>
    <property type="molecule type" value="Genomic_DNA"/>
</dbReference>
<dbReference type="RefSeq" id="WP_306088796.1">
    <property type="nucleotide sequence ID" value="NZ_CP120992.1"/>
</dbReference>
<name>A0ABY9I4M5_9ACTN</name>
<dbReference type="InterPro" id="IPR036259">
    <property type="entry name" value="MFS_trans_sf"/>
</dbReference>
<evidence type="ECO:0000313" key="1">
    <source>
        <dbReference type="EMBL" id="WLQ41822.1"/>
    </source>
</evidence>
<reference evidence="1 2" key="1">
    <citation type="submission" date="2023-03" db="EMBL/GenBank/DDBJ databases">
        <title>Isolation and description of six Streptomyces strains from soil environments, able to metabolize different microbial glucans.</title>
        <authorList>
            <person name="Widen T."/>
            <person name="Larsbrink J."/>
        </authorList>
    </citation>
    <scope>NUCLEOTIDE SEQUENCE [LARGE SCALE GENOMIC DNA]</scope>
    <source>
        <strain evidence="1 2">Mut2</strain>
    </source>
</reference>
<accession>A0ABY9I4M5</accession>
<sequence length="77" mass="7761">MRAAMLMMGLGFGQLVGQLIQLVQDTAPAHQPGVATTGVRFFQTLGSALGASVFGTVLSRVYAGPAGRAGRPAGSVS</sequence>
<proteinExistence type="predicted"/>
<dbReference type="Proteomes" id="UP001229952">
    <property type="component" value="Chromosome"/>
</dbReference>